<dbReference type="GO" id="GO:0008641">
    <property type="term" value="F:ubiquitin-like modifier activating enzyme activity"/>
    <property type="evidence" value="ECO:0007669"/>
    <property type="project" value="InterPro"/>
</dbReference>
<organism evidence="2 3">
    <name type="scientific">Candidatus Desulfovibrio intestinavium</name>
    <dbReference type="NCBI Taxonomy" id="2838534"/>
    <lineage>
        <taxon>Bacteria</taxon>
        <taxon>Pseudomonadati</taxon>
        <taxon>Thermodesulfobacteriota</taxon>
        <taxon>Desulfovibrionia</taxon>
        <taxon>Desulfovibrionales</taxon>
        <taxon>Desulfovibrionaceae</taxon>
        <taxon>Desulfovibrio</taxon>
    </lineage>
</organism>
<comment type="caution">
    <text evidence="2">The sequence shown here is derived from an EMBL/GenBank/DDBJ whole genome shotgun (WGS) entry which is preliminary data.</text>
</comment>
<evidence type="ECO:0000313" key="2">
    <source>
        <dbReference type="EMBL" id="HJA78250.1"/>
    </source>
</evidence>
<proteinExistence type="predicted"/>
<dbReference type="SUPFAM" id="SSF69572">
    <property type="entry name" value="Activating enzymes of the ubiquitin-like proteins"/>
    <property type="match status" value="1"/>
</dbReference>
<gene>
    <name evidence="2" type="primary">thiF</name>
    <name evidence="2" type="ORF">H9784_01575</name>
</gene>
<dbReference type="AlphaFoldDB" id="A0A9D2HLG4"/>
<dbReference type="NCBIfam" id="NF006395">
    <property type="entry name" value="PRK08644.1"/>
    <property type="match status" value="1"/>
</dbReference>
<dbReference type="InterPro" id="IPR035985">
    <property type="entry name" value="Ubiquitin-activating_enz"/>
</dbReference>
<dbReference type="GO" id="GO:0061503">
    <property type="term" value="F:tRNA threonylcarbamoyladenosine dehydratase"/>
    <property type="evidence" value="ECO:0007669"/>
    <property type="project" value="TreeGrafter"/>
</dbReference>
<reference evidence="2" key="2">
    <citation type="submission" date="2021-04" db="EMBL/GenBank/DDBJ databases">
        <authorList>
            <person name="Gilroy R."/>
        </authorList>
    </citation>
    <scope>NUCLEOTIDE SEQUENCE</scope>
    <source>
        <strain evidence="2">5032</strain>
    </source>
</reference>
<evidence type="ECO:0000313" key="3">
    <source>
        <dbReference type="Proteomes" id="UP000823821"/>
    </source>
</evidence>
<accession>A0A9D2HLG4</accession>
<dbReference type="Pfam" id="PF00899">
    <property type="entry name" value="ThiF"/>
    <property type="match status" value="1"/>
</dbReference>
<keyword evidence="2" id="KW-0808">Transferase</keyword>
<dbReference type="InterPro" id="IPR045886">
    <property type="entry name" value="ThiF/MoeB/HesA"/>
</dbReference>
<feature type="domain" description="THIF-type NAD/FAD binding fold" evidence="1">
    <location>
        <begin position="15"/>
        <end position="152"/>
    </location>
</feature>
<reference evidence="2" key="1">
    <citation type="journal article" date="2021" name="PeerJ">
        <title>Extensive microbial diversity within the chicken gut microbiome revealed by metagenomics and culture.</title>
        <authorList>
            <person name="Gilroy R."/>
            <person name="Ravi A."/>
            <person name="Getino M."/>
            <person name="Pursley I."/>
            <person name="Horton D.L."/>
            <person name="Alikhan N.F."/>
            <person name="Baker D."/>
            <person name="Gharbi K."/>
            <person name="Hall N."/>
            <person name="Watson M."/>
            <person name="Adriaenssens E.M."/>
            <person name="Foster-Nyarko E."/>
            <person name="Jarju S."/>
            <person name="Secka A."/>
            <person name="Antonio M."/>
            <person name="Oren A."/>
            <person name="Chaudhuri R.R."/>
            <person name="La Ragione R."/>
            <person name="Hildebrand F."/>
            <person name="Pallen M.J."/>
        </authorList>
    </citation>
    <scope>NUCLEOTIDE SEQUENCE</scope>
    <source>
        <strain evidence="2">5032</strain>
    </source>
</reference>
<dbReference type="EMBL" id="DWZD01000011">
    <property type="protein sequence ID" value="HJA78250.1"/>
    <property type="molecule type" value="Genomic_DNA"/>
</dbReference>
<dbReference type="Proteomes" id="UP000823821">
    <property type="component" value="Unassembled WGS sequence"/>
</dbReference>
<dbReference type="PANTHER" id="PTHR43267:SF3">
    <property type="entry name" value="THIF PROTEIN"/>
    <property type="match status" value="1"/>
</dbReference>
<name>A0A9D2HLG4_9BACT</name>
<dbReference type="InterPro" id="IPR000594">
    <property type="entry name" value="ThiF_NAD_FAD-bd"/>
</dbReference>
<dbReference type="GO" id="GO:0061504">
    <property type="term" value="P:cyclic threonylcarbamoyladenosine biosynthetic process"/>
    <property type="evidence" value="ECO:0007669"/>
    <property type="project" value="TreeGrafter"/>
</dbReference>
<evidence type="ECO:0000259" key="1">
    <source>
        <dbReference type="Pfam" id="PF00899"/>
    </source>
</evidence>
<dbReference type="GO" id="GO:0016779">
    <property type="term" value="F:nucleotidyltransferase activity"/>
    <property type="evidence" value="ECO:0007669"/>
    <property type="project" value="UniProtKB-KW"/>
</dbReference>
<protein>
    <submittedName>
        <fullName evidence="2">Sulfur carrier protein ThiS adenylyltransferase ThiF</fullName>
    </submittedName>
</protein>
<dbReference type="Gene3D" id="3.40.50.720">
    <property type="entry name" value="NAD(P)-binding Rossmann-like Domain"/>
    <property type="match status" value="1"/>
</dbReference>
<sequence length="214" mass="22884">MSDNLLRSGLVRYLTPAQLARLRAVRVGIAGAGGLGSNTALMLARSGVEHFLLIDHDVVDASNLNRQQFWPRHVGRPKVDCLAELLRELNPAVDADCRRLRLDAASLPPLLPSCPLWVEALDDPADKRLLVEQALLADRHVVSASGMGGYNGPPMQQRVLGRLTLVGDFTTDILSAPPLAPRVTEAAALLADAALTRILDTLPPAAFSCAPQPA</sequence>
<keyword evidence="2" id="KW-0548">Nucleotidyltransferase</keyword>
<dbReference type="PANTHER" id="PTHR43267">
    <property type="entry name" value="TRNA THREONYLCARBAMOYLADENOSINE DEHYDRATASE"/>
    <property type="match status" value="1"/>
</dbReference>